<dbReference type="InterPro" id="IPR017978">
    <property type="entry name" value="GPCR_3_C"/>
</dbReference>
<dbReference type="Pfam" id="PF00003">
    <property type="entry name" value="7tm_3"/>
    <property type="match status" value="1"/>
</dbReference>
<sequence>MFRKIILILYLLRQVVTIEEVMCSGNRTLLETPGDAVISVFVDVNYGPYCNISSPKAYQEVATALYVVQTLNKYDYVPGILLGVKIFDTCHDKMVVYKQALLTAVDLECVSHYEMGILVAEKYHGVIEPLQKYSVLPVSNYKDENLTKPLLNVMVNFLSTKFEVVDLFVTSSQYILGHFLEASKDAGICVKSYREIIEADNETEITIVLIGTKEEINSWINNFEIEIPEATWIILSLDDSNIDDIAPVGSYVIKSESLTFDPLQDPFDDNFLPRVGPSIIHSPYILSIGKSIIELAQVLQDIQKRTCPDGGACTLPHFNSSLRKEISNAEVYEALHILPKSHSIRYVIVRYDASGKSMEVRSYKIDASKYRIKAETGETKMSKLCVGKYLKNCRKCANFQRRADARSLVKNIRNHGFLKAAGWIPICMTIVVCGTFSCVVIIIFIIYRFFVDEVLDGNPALTIVLILATIFMLQAVFPFCMEDEVMGSEQLNARKIYVSTLSIGLAFSTMLSRALFLAFSTGGLLTKHINGYLQGLMVFFMFGVEVAISTMFFILNKEDSAVIARSLIFVALLGYDIFLLVTLFVVCCFITQIRRNYREGKCFFGTVIGLLIIWAVWVTCFVLMEPETRDTVVTFGVIATAYLIIIGILIPRTYYMVIHLSRDKHFAQRFEPADLGPDPRMNTVARQTRLPFYDYVHPTEGMMNVGNLNPMRYPNYYGNSSPNPRYLTRCRSPDTRRTPGHNNYGFSSEMREVENSYVVPRVCIENPEGRRSPIGRNSLDVGYVQARYPRRSKIVMGEKDCIETDVYVEGHLSPGRRGPNENYPSRCSSPKLGQSEATIREEAEDDEVTRITRF</sequence>
<dbReference type="GO" id="GO:0016020">
    <property type="term" value="C:membrane"/>
    <property type="evidence" value="ECO:0007669"/>
    <property type="project" value="UniProtKB-SubCell"/>
</dbReference>
<feature type="chain" id="PRO_5042470372" evidence="8">
    <location>
        <begin position="18"/>
        <end position="854"/>
    </location>
</feature>
<feature type="domain" description="G-protein coupled receptors family 3 profile" evidence="9">
    <location>
        <begin position="568"/>
        <end position="663"/>
    </location>
</feature>
<feature type="transmembrane region" description="Helical" evidence="7">
    <location>
        <begin position="459"/>
        <end position="477"/>
    </location>
</feature>
<dbReference type="Proteomes" id="UP000694920">
    <property type="component" value="Unplaced"/>
</dbReference>
<keyword evidence="10" id="KW-1185">Reference proteome</keyword>
<feature type="compositionally biased region" description="Polar residues" evidence="6">
    <location>
        <begin position="822"/>
        <end position="837"/>
    </location>
</feature>
<dbReference type="GO" id="GO:0005118">
    <property type="term" value="F:sevenless binding"/>
    <property type="evidence" value="ECO:0007669"/>
    <property type="project" value="InterPro"/>
</dbReference>
<dbReference type="KEGG" id="ccin:107263190"/>
<keyword evidence="8" id="KW-0732">Signal</keyword>
<dbReference type="PROSITE" id="PS50259">
    <property type="entry name" value="G_PROTEIN_RECEP_F3_4"/>
    <property type="match status" value="1"/>
</dbReference>
<gene>
    <name evidence="11" type="primary">LOC107263190</name>
</gene>
<feature type="region of interest" description="Disordered" evidence="6">
    <location>
        <begin position="812"/>
        <end position="854"/>
    </location>
</feature>
<dbReference type="PRINTS" id="PR01223">
    <property type="entry name" value="BRIDEOF7LESS"/>
</dbReference>
<evidence type="ECO:0000256" key="4">
    <source>
        <dbReference type="ARBA" id="ARBA00023136"/>
    </source>
</evidence>
<feature type="transmembrane region" description="Helical" evidence="7">
    <location>
        <begin position="531"/>
        <end position="555"/>
    </location>
</feature>
<name>A0AAJ7BGU3_CEPCN</name>
<evidence type="ECO:0000313" key="10">
    <source>
        <dbReference type="Proteomes" id="UP000694920"/>
    </source>
</evidence>
<feature type="transmembrane region" description="Helical" evidence="7">
    <location>
        <begin position="567"/>
        <end position="590"/>
    </location>
</feature>
<evidence type="ECO:0000256" key="6">
    <source>
        <dbReference type="SAM" id="MobiDB-lite"/>
    </source>
</evidence>
<evidence type="ECO:0000256" key="1">
    <source>
        <dbReference type="ARBA" id="ARBA00004141"/>
    </source>
</evidence>
<evidence type="ECO:0000259" key="9">
    <source>
        <dbReference type="PROSITE" id="PS50259"/>
    </source>
</evidence>
<keyword evidence="2 7" id="KW-0812">Transmembrane</keyword>
<feature type="transmembrane region" description="Helical" evidence="7">
    <location>
        <begin position="497"/>
        <end position="519"/>
    </location>
</feature>
<dbReference type="PANTHER" id="PTHR24060">
    <property type="entry name" value="METABOTROPIC GLUTAMATE RECEPTOR"/>
    <property type="match status" value="1"/>
</dbReference>
<evidence type="ECO:0000256" key="7">
    <source>
        <dbReference type="SAM" id="Phobius"/>
    </source>
</evidence>
<dbReference type="RefSeq" id="XP_015585606.1">
    <property type="nucleotide sequence ID" value="XM_015730120.2"/>
</dbReference>
<accession>A0AAJ7BGU3</accession>
<dbReference type="InterPro" id="IPR050726">
    <property type="entry name" value="mGluR"/>
</dbReference>
<reference evidence="11" key="1">
    <citation type="submission" date="2025-08" db="UniProtKB">
        <authorList>
            <consortium name="RefSeq"/>
        </authorList>
    </citation>
    <scope>IDENTIFICATION</scope>
</reference>
<dbReference type="Gene3D" id="3.40.50.2300">
    <property type="match status" value="1"/>
</dbReference>
<dbReference type="GeneID" id="107263190"/>
<comment type="subcellular location">
    <subcellularLocation>
        <location evidence="1">Membrane</location>
        <topology evidence="1">Multi-pass membrane protein</topology>
    </subcellularLocation>
</comment>
<dbReference type="GO" id="GO:0004930">
    <property type="term" value="F:G protein-coupled receptor activity"/>
    <property type="evidence" value="ECO:0007669"/>
    <property type="project" value="InterPro"/>
</dbReference>
<proteinExistence type="predicted"/>
<dbReference type="GO" id="GO:0007601">
    <property type="term" value="P:visual perception"/>
    <property type="evidence" value="ECO:0007669"/>
    <property type="project" value="InterPro"/>
</dbReference>
<feature type="signal peptide" evidence="8">
    <location>
        <begin position="1"/>
        <end position="17"/>
    </location>
</feature>
<evidence type="ECO:0000256" key="8">
    <source>
        <dbReference type="SAM" id="SignalP"/>
    </source>
</evidence>
<dbReference type="InterPro" id="IPR002956">
    <property type="entry name" value="Bride_of_7less"/>
</dbReference>
<organism evidence="10 11">
    <name type="scientific">Cephus cinctus</name>
    <name type="common">Wheat stem sawfly</name>
    <dbReference type="NCBI Taxonomy" id="211228"/>
    <lineage>
        <taxon>Eukaryota</taxon>
        <taxon>Metazoa</taxon>
        <taxon>Ecdysozoa</taxon>
        <taxon>Arthropoda</taxon>
        <taxon>Hexapoda</taxon>
        <taxon>Insecta</taxon>
        <taxon>Pterygota</taxon>
        <taxon>Neoptera</taxon>
        <taxon>Endopterygota</taxon>
        <taxon>Hymenoptera</taxon>
        <taxon>Cephoidea</taxon>
        <taxon>Cephidae</taxon>
        <taxon>Cephus</taxon>
    </lineage>
</organism>
<keyword evidence="5" id="KW-0325">Glycoprotein</keyword>
<feature type="transmembrane region" description="Helical" evidence="7">
    <location>
        <begin position="602"/>
        <end position="624"/>
    </location>
</feature>
<feature type="transmembrane region" description="Helical" evidence="7">
    <location>
        <begin position="636"/>
        <end position="655"/>
    </location>
</feature>
<keyword evidence="4 7" id="KW-0472">Membrane</keyword>
<evidence type="ECO:0000256" key="3">
    <source>
        <dbReference type="ARBA" id="ARBA00022989"/>
    </source>
</evidence>
<feature type="transmembrane region" description="Helical" evidence="7">
    <location>
        <begin position="423"/>
        <end position="447"/>
    </location>
</feature>
<keyword evidence="3 7" id="KW-1133">Transmembrane helix</keyword>
<evidence type="ECO:0000256" key="5">
    <source>
        <dbReference type="ARBA" id="ARBA00023180"/>
    </source>
</evidence>
<evidence type="ECO:0000313" key="11">
    <source>
        <dbReference type="RefSeq" id="XP_015585606.1"/>
    </source>
</evidence>
<dbReference type="AlphaFoldDB" id="A0AAJ7BGU3"/>
<evidence type="ECO:0000256" key="2">
    <source>
        <dbReference type="ARBA" id="ARBA00022692"/>
    </source>
</evidence>
<protein>
    <submittedName>
        <fullName evidence="11">Protein bride of sevenless isoform X1</fullName>
    </submittedName>
</protein>
<dbReference type="CTD" id="43146"/>